<reference evidence="7" key="4">
    <citation type="submission" date="2020-10" db="EMBL/GenBank/DDBJ databases">
        <authorList>
            <person name="Bassil N.M."/>
            <person name="Lloyd J.R."/>
        </authorList>
    </citation>
    <scope>NUCLEOTIDE SEQUENCE</scope>
    <source>
        <strain evidence="7">NB2006</strain>
    </source>
</reference>
<dbReference type="KEGG" id="aia:AWH56_013605"/>
<comment type="similarity">
    <text evidence="2">Belongs to the KHG/KDPG aldolase family.</text>
</comment>
<dbReference type="Pfam" id="PF01081">
    <property type="entry name" value="Aldolase"/>
    <property type="match status" value="1"/>
</dbReference>
<reference evidence="7 8" key="2">
    <citation type="journal article" date="2017" name="Genome Announc.">
        <title>Draft Genome Sequences of Four Alkaliphilic Bacteria Belonging to the Anaerobacillus Genus.</title>
        <authorList>
            <person name="Bassil N.M."/>
            <person name="Lloyd J.R."/>
        </authorList>
    </citation>
    <scope>NUCLEOTIDE SEQUENCE [LARGE SCALE GENOMIC DNA]</scope>
    <source>
        <strain evidence="7 8">NB2006</strain>
    </source>
</reference>
<dbReference type="Proteomes" id="UP000180175">
    <property type="component" value="Chromosome"/>
</dbReference>
<proteinExistence type="inferred from homology"/>
<dbReference type="PANTHER" id="PTHR30246">
    <property type="entry name" value="2-KETO-3-DEOXY-6-PHOSPHOGLUCONATE ALDOLASE"/>
    <property type="match status" value="1"/>
</dbReference>
<dbReference type="GO" id="GO:0008675">
    <property type="term" value="F:2-dehydro-3-deoxy-phosphogluconate aldolase activity"/>
    <property type="evidence" value="ECO:0007669"/>
    <property type="project" value="UniProtKB-EC"/>
</dbReference>
<reference evidence="6 8" key="1">
    <citation type="submission" date="2016-10" db="EMBL/GenBank/DDBJ databases">
        <title>Draft genome sequences of four alkaliphilic bacteria belonging to the Anaerobacillus genus.</title>
        <authorList>
            <person name="Bassil N.M."/>
            <person name="Lloyd J.R."/>
        </authorList>
    </citation>
    <scope>NUCLEOTIDE SEQUENCE [LARGE SCALE GENOMIC DNA]</scope>
    <source>
        <strain evidence="6 8">NB2006</strain>
    </source>
</reference>
<dbReference type="EMBL" id="LQXD01000211">
    <property type="protein sequence ID" value="OIJ03490.1"/>
    <property type="molecule type" value="Genomic_DNA"/>
</dbReference>
<dbReference type="RefSeq" id="WP_071319555.1">
    <property type="nucleotide sequence ID" value="NZ_CP063356.2"/>
</dbReference>
<dbReference type="EC" id="4.1.2.14" evidence="7"/>
<evidence type="ECO:0000256" key="5">
    <source>
        <dbReference type="ARBA" id="ARBA00023277"/>
    </source>
</evidence>
<organism evidence="6 8">
    <name type="scientific">Anaerobacillus isosaccharinicus</name>
    <dbReference type="NCBI Taxonomy" id="1532552"/>
    <lineage>
        <taxon>Bacteria</taxon>
        <taxon>Bacillati</taxon>
        <taxon>Bacillota</taxon>
        <taxon>Bacilli</taxon>
        <taxon>Bacillales</taxon>
        <taxon>Bacillaceae</taxon>
        <taxon>Anaerobacillus</taxon>
    </lineage>
</organism>
<comment type="pathway">
    <text evidence="1">Carbohydrate acid metabolism.</text>
</comment>
<dbReference type="Gene3D" id="3.20.20.70">
    <property type="entry name" value="Aldolase class I"/>
    <property type="match status" value="1"/>
</dbReference>
<reference evidence="7 8" key="3">
    <citation type="journal article" date="2019" name="Int. J. Syst. Evol. Microbiol.">
        <title>Anaerobacillus isosaccharinicus sp. nov., an alkaliphilic bacterium which degrades isosaccharinic acid.</title>
        <authorList>
            <person name="Bassil N.M."/>
            <person name="Lloyd J.R."/>
        </authorList>
    </citation>
    <scope>NUCLEOTIDE SEQUENCE [LARGE SCALE GENOMIC DNA]</scope>
    <source>
        <strain evidence="7 8">NB2006</strain>
    </source>
</reference>
<accession>A0A1S2KTP9</accession>
<keyword evidence="5" id="KW-0119">Carbohydrate metabolism</keyword>
<evidence type="ECO:0000313" key="7">
    <source>
        <dbReference type="EMBL" id="QOY33793.1"/>
    </source>
</evidence>
<evidence type="ECO:0000313" key="8">
    <source>
        <dbReference type="Proteomes" id="UP000180175"/>
    </source>
</evidence>
<dbReference type="EMBL" id="CP063356">
    <property type="protein sequence ID" value="QOY33793.1"/>
    <property type="molecule type" value="Genomic_DNA"/>
</dbReference>
<dbReference type="SUPFAM" id="SSF51569">
    <property type="entry name" value="Aldolase"/>
    <property type="match status" value="1"/>
</dbReference>
<gene>
    <name evidence="7" type="ORF">AWH56_013605</name>
    <name evidence="6" type="ORF">AWH56_24605</name>
</gene>
<dbReference type="OrthoDB" id="9802667at2"/>
<dbReference type="EC" id="4.1.3.16" evidence="7"/>
<evidence type="ECO:0000256" key="3">
    <source>
        <dbReference type="ARBA" id="ARBA00011233"/>
    </source>
</evidence>
<dbReference type="CDD" id="cd00452">
    <property type="entry name" value="KDPG_aldolase"/>
    <property type="match status" value="1"/>
</dbReference>
<sequence length="218" mass="23185">MKKIKTLLQISETGIVAVVRADSASEAIDISNACIEGGIKTIEVTYTTPDADLAIKELVKLYNEQSDIVVGAGTVLDETTARLAILAGAEFIVSPAFDKSVAKLCNLYRIPFMPGCLTIGEMKEALTYGADVIKLFPGSVVSPDYVKAVKAPLPQADIMPTGGVSLDNIGEWLHSGCIAVGVGGNLVNAAKKDGDYQKVIQLAKQYVNKVQDARNQKQ</sequence>
<dbReference type="NCBIfam" id="NF005119">
    <property type="entry name" value="PRK06552.1"/>
    <property type="match status" value="1"/>
</dbReference>
<dbReference type="InterPro" id="IPR000887">
    <property type="entry name" value="Aldlse_KDPG_KHG"/>
</dbReference>
<evidence type="ECO:0000256" key="2">
    <source>
        <dbReference type="ARBA" id="ARBA00006906"/>
    </source>
</evidence>
<comment type="subunit">
    <text evidence="3">Homotrimer.</text>
</comment>
<dbReference type="NCBIfam" id="TIGR01182">
    <property type="entry name" value="eda"/>
    <property type="match status" value="1"/>
</dbReference>
<evidence type="ECO:0000256" key="1">
    <source>
        <dbReference type="ARBA" id="ARBA00004761"/>
    </source>
</evidence>
<dbReference type="PANTHER" id="PTHR30246:SF1">
    <property type="entry name" value="2-DEHYDRO-3-DEOXY-6-PHOSPHOGALACTONATE ALDOLASE-RELATED"/>
    <property type="match status" value="1"/>
</dbReference>
<dbReference type="GO" id="GO:0008700">
    <property type="term" value="F:(R,S)-4-hydroxy-2-oxoglutarate aldolase activity"/>
    <property type="evidence" value="ECO:0007669"/>
    <property type="project" value="UniProtKB-EC"/>
</dbReference>
<dbReference type="InterPro" id="IPR013785">
    <property type="entry name" value="Aldolase_TIM"/>
</dbReference>
<dbReference type="AlphaFoldDB" id="A0A1S2KTP9"/>
<name>A0A1S2KTP9_9BACI</name>
<keyword evidence="4 7" id="KW-0456">Lyase</keyword>
<evidence type="ECO:0000313" key="6">
    <source>
        <dbReference type="EMBL" id="OIJ03490.1"/>
    </source>
</evidence>
<protein>
    <submittedName>
        <fullName evidence="6">Bifunctional 2-keto-4-hydroxyglutarate aldolase/2-keto-3-deoxy-6-phosphogluconate aldolase</fullName>
        <ecNumber evidence="7">4.1.2.14</ecNumber>
        <ecNumber evidence="7">4.1.3.16</ecNumber>
    </submittedName>
</protein>
<evidence type="ECO:0000256" key="4">
    <source>
        <dbReference type="ARBA" id="ARBA00023239"/>
    </source>
</evidence>
<keyword evidence="8" id="KW-1185">Reference proteome</keyword>